<dbReference type="PROSITE" id="PS50932">
    <property type="entry name" value="HTH_LACI_2"/>
    <property type="match status" value="1"/>
</dbReference>
<evidence type="ECO:0000256" key="1">
    <source>
        <dbReference type="ARBA" id="ARBA00022491"/>
    </source>
</evidence>
<dbReference type="NCBIfam" id="NF007743">
    <property type="entry name" value="PRK10423.1"/>
    <property type="match status" value="1"/>
</dbReference>
<sequence>MATMKDVARLAGVSTSTVSHVINNNRYVSENVKKRVNTAIDELNYAPSALARSLKIKQTKTIGMLVTTSDNSFYSEVVRGVERSCYERGYSLILCNTEGNITRMARSMETLLQKRVDGLLIMCSETPRPSGDVLRRYPLIPMVIMDWAPFDSNNDIIKDNSLKGGEIATRYLIDKGFRKIACITGPQDKTSARQRLAGYRKAMHNAGVDIPAGYEIYSDFEFVGGLSSMKQLLQLPVPPEAVFAGNDAMAIGAYQALYQMGLSVPADISIIGYDDIAIAPYLLPPLTTIHQPKDELGKLAIDTLLYRMDNPESEPKELVLTPKLVERGSVANR</sequence>
<evidence type="ECO:0000256" key="5">
    <source>
        <dbReference type="ARBA" id="ARBA00044140"/>
    </source>
</evidence>
<dbReference type="PANTHER" id="PTHR30146">
    <property type="entry name" value="LACI-RELATED TRANSCRIPTIONAL REPRESSOR"/>
    <property type="match status" value="1"/>
</dbReference>
<dbReference type="AlphaFoldDB" id="A0AAW3YR97"/>
<dbReference type="InterPro" id="IPR028082">
    <property type="entry name" value="Peripla_BP_I"/>
</dbReference>
<dbReference type="EMBL" id="JACXBF010000200">
    <property type="protein sequence ID" value="MBD2800573.1"/>
    <property type="molecule type" value="Genomic_DNA"/>
</dbReference>
<accession>A0AAW3YR97</accession>
<evidence type="ECO:0000256" key="2">
    <source>
        <dbReference type="ARBA" id="ARBA00023015"/>
    </source>
</evidence>
<dbReference type="Pfam" id="PF13377">
    <property type="entry name" value="Peripla_BP_3"/>
    <property type="match status" value="1"/>
</dbReference>
<dbReference type="Pfam" id="PF00356">
    <property type="entry name" value="LacI"/>
    <property type="match status" value="1"/>
</dbReference>
<reference evidence="7" key="1">
    <citation type="submission" date="2020-09" db="EMBL/GenBank/DDBJ databases">
        <authorList>
            <person name="Palma L."/>
            <person name="Caballero P."/>
            <person name="Berry C."/>
            <person name="Del Valle E."/>
        </authorList>
    </citation>
    <scope>NUCLEOTIDE SEQUENCE</scope>
    <source>
        <strain evidence="7">M</strain>
    </source>
</reference>
<protein>
    <recommendedName>
        <fullName evidence="5">Ribose operon repressor</fullName>
    </recommendedName>
</protein>
<proteinExistence type="predicted"/>
<feature type="domain" description="HTH lacI-type" evidence="6">
    <location>
        <begin position="2"/>
        <end position="56"/>
    </location>
</feature>
<dbReference type="SUPFAM" id="SSF47413">
    <property type="entry name" value="lambda repressor-like DNA-binding domains"/>
    <property type="match status" value="1"/>
</dbReference>
<evidence type="ECO:0000256" key="4">
    <source>
        <dbReference type="ARBA" id="ARBA00023163"/>
    </source>
</evidence>
<dbReference type="Gene3D" id="1.10.260.40">
    <property type="entry name" value="lambda repressor-like DNA-binding domains"/>
    <property type="match status" value="1"/>
</dbReference>
<keyword evidence="4" id="KW-0804">Transcription</keyword>
<dbReference type="CDD" id="cd01392">
    <property type="entry name" value="HTH_LacI"/>
    <property type="match status" value="1"/>
</dbReference>
<dbReference type="SUPFAM" id="SSF53822">
    <property type="entry name" value="Periplasmic binding protein-like I"/>
    <property type="match status" value="1"/>
</dbReference>
<dbReference type="InterPro" id="IPR046335">
    <property type="entry name" value="LacI/GalR-like_sensor"/>
</dbReference>
<dbReference type="CDD" id="cd06275">
    <property type="entry name" value="PBP1_PurR"/>
    <property type="match status" value="1"/>
</dbReference>
<evidence type="ECO:0000313" key="7">
    <source>
        <dbReference type="EMBL" id="MBD2800573.1"/>
    </source>
</evidence>
<dbReference type="InterPro" id="IPR010982">
    <property type="entry name" value="Lambda_DNA-bd_dom_sf"/>
</dbReference>
<dbReference type="InterPro" id="IPR057343">
    <property type="entry name" value="PurR_sensor_dom"/>
</dbReference>
<dbReference type="Proteomes" id="UP001193920">
    <property type="component" value="Unassembled WGS sequence"/>
</dbReference>
<reference evidence="7" key="2">
    <citation type="journal article" date="2024" name="Toxins">
        <title>Genome Sequence Analysis of Native Xenorhabdus Strains Isolated from Entomopathogenic Nematodes in Argentina.</title>
        <authorList>
            <person name="Palma L."/>
            <person name="Frizzo L."/>
            <person name="Kaiser S."/>
            <person name="Berry C."/>
            <person name="Caballero P."/>
            <person name="Bode H.B."/>
            <person name="Del Valle E.E."/>
        </authorList>
    </citation>
    <scope>NUCLEOTIDE SEQUENCE</scope>
    <source>
        <strain evidence="7">M</strain>
    </source>
</reference>
<dbReference type="GO" id="GO:0003700">
    <property type="term" value="F:DNA-binding transcription factor activity"/>
    <property type="evidence" value="ECO:0007669"/>
    <property type="project" value="TreeGrafter"/>
</dbReference>
<organism evidence="7">
    <name type="scientific">Xenorhabdus szentirmaii</name>
    <dbReference type="NCBI Taxonomy" id="290112"/>
    <lineage>
        <taxon>Bacteria</taxon>
        <taxon>Pseudomonadati</taxon>
        <taxon>Pseudomonadota</taxon>
        <taxon>Gammaproteobacteria</taxon>
        <taxon>Enterobacterales</taxon>
        <taxon>Morganellaceae</taxon>
        <taxon>Xenorhabdus</taxon>
    </lineage>
</organism>
<dbReference type="Gene3D" id="3.40.50.2300">
    <property type="match status" value="2"/>
</dbReference>
<keyword evidence="1" id="KW-0678">Repressor</keyword>
<name>A0AAW3YR97_9GAMM</name>
<evidence type="ECO:0000256" key="3">
    <source>
        <dbReference type="ARBA" id="ARBA00023125"/>
    </source>
</evidence>
<comment type="caution">
    <text evidence="7">The sequence shown here is derived from an EMBL/GenBank/DDBJ whole genome shotgun (WGS) entry which is preliminary data.</text>
</comment>
<keyword evidence="3" id="KW-0238">DNA-binding</keyword>
<dbReference type="GO" id="GO:0000976">
    <property type="term" value="F:transcription cis-regulatory region binding"/>
    <property type="evidence" value="ECO:0007669"/>
    <property type="project" value="TreeGrafter"/>
</dbReference>
<dbReference type="PROSITE" id="PS00356">
    <property type="entry name" value="HTH_LACI_1"/>
    <property type="match status" value="1"/>
</dbReference>
<keyword evidence="2" id="KW-0805">Transcription regulation</keyword>
<dbReference type="PANTHER" id="PTHR30146:SF145">
    <property type="entry name" value="RIBOSE OPERON REPRESSOR"/>
    <property type="match status" value="1"/>
</dbReference>
<dbReference type="SMART" id="SM00354">
    <property type="entry name" value="HTH_LACI"/>
    <property type="match status" value="1"/>
</dbReference>
<gene>
    <name evidence="7" type="primary">rbsR</name>
    <name evidence="7" type="ORF">ID854_08920</name>
</gene>
<dbReference type="RefSeq" id="WP_323861742.1">
    <property type="nucleotide sequence ID" value="NZ_JACXBC010000001.1"/>
</dbReference>
<dbReference type="FunFam" id="1.10.260.40:FF:000002">
    <property type="entry name" value="HTH-type transcriptional repressor PurR"/>
    <property type="match status" value="1"/>
</dbReference>
<dbReference type="InterPro" id="IPR000843">
    <property type="entry name" value="HTH_LacI"/>
</dbReference>
<evidence type="ECO:0000259" key="6">
    <source>
        <dbReference type="PROSITE" id="PS50932"/>
    </source>
</evidence>
<dbReference type="PRINTS" id="PR00036">
    <property type="entry name" value="HTHLACI"/>
</dbReference>